<dbReference type="Proteomes" id="UP001596109">
    <property type="component" value="Unassembled WGS sequence"/>
</dbReference>
<proteinExistence type="predicted"/>
<protein>
    <submittedName>
        <fullName evidence="1">Uncharacterized protein</fullName>
    </submittedName>
</protein>
<evidence type="ECO:0000313" key="2">
    <source>
        <dbReference type="Proteomes" id="UP001596109"/>
    </source>
</evidence>
<sequence>MNINKHNIITILDENNQDVVGEFLSQLSQESQSSEEAKLHLMFLQSAFNLLSVQPLENLINTMSEITITFNGFPRTKRYELVKPLKVVPIYELRYAMNRNEHLRFLFFPYLYKEASNYVFVKYFKKTLVPNVDETDIMRDLTNEMYKRVKLNPEYYLEGTD</sequence>
<accession>A0ABW0TQX7</accession>
<keyword evidence="2" id="KW-1185">Reference proteome</keyword>
<reference evidence="2" key="1">
    <citation type="journal article" date="2019" name="Int. J. Syst. Evol. Microbiol.">
        <title>The Global Catalogue of Microorganisms (GCM) 10K type strain sequencing project: providing services to taxonomists for standard genome sequencing and annotation.</title>
        <authorList>
            <consortium name="The Broad Institute Genomics Platform"/>
            <consortium name="The Broad Institute Genome Sequencing Center for Infectious Disease"/>
            <person name="Wu L."/>
            <person name="Ma J."/>
        </authorList>
    </citation>
    <scope>NUCLEOTIDE SEQUENCE [LARGE SCALE GENOMIC DNA]</scope>
    <source>
        <strain evidence="2">CGMCC 4.1434</strain>
    </source>
</reference>
<dbReference type="EMBL" id="JBHSNO010000016">
    <property type="protein sequence ID" value="MFC5591592.1"/>
    <property type="molecule type" value="Genomic_DNA"/>
</dbReference>
<organism evidence="1 2">
    <name type="scientific">Sporosarcina soli</name>
    <dbReference type="NCBI Taxonomy" id="334736"/>
    <lineage>
        <taxon>Bacteria</taxon>
        <taxon>Bacillati</taxon>
        <taxon>Bacillota</taxon>
        <taxon>Bacilli</taxon>
        <taxon>Bacillales</taxon>
        <taxon>Caryophanaceae</taxon>
        <taxon>Sporosarcina</taxon>
    </lineage>
</organism>
<comment type="caution">
    <text evidence="1">The sequence shown here is derived from an EMBL/GenBank/DDBJ whole genome shotgun (WGS) entry which is preliminary data.</text>
</comment>
<name>A0ABW0TQX7_9BACL</name>
<dbReference type="RefSeq" id="WP_381439567.1">
    <property type="nucleotide sequence ID" value="NZ_JBHSNO010000016.1"/>
</dbReference>
<gene>
    <name evidence="1" type="ORF">ACFPRA_22155</name>
</gene>
<evidence type="ECO:0000313" key="1">
    <source>
        <dbReference type="EMBL" id="MFC5591592.1"/>
    </source>
</evidence>